<dbReference type="Pfam" id="PF00577">
    <property type="entry name" value="Usher"/>
    <property type="match status" value="1"/>
</dbReference>
<dbReference type="FunFam" id="2.60.40.3110:FF:000001">
    <property type="entry name" value="Putative fimbrial outer membrane usher"/>
    <property type="match status" value="1"/>
</dbReference>
<keyword evidence="6" id="KW-0732">Signal</keyword>
<dbReference type="InterPro" id="IPR042186">
    <property type="entry name" value="FimD_plug_dom"/>
</dbReference>
<keyword evidence="7" id="KW-0472">Membrane</keyword>
<dbReference type="NCBIfam" id="NF011745">
    <property type="entry name" value="PRK15198.1"/>
    <property type="match status" value="1"/>
</dbReference>
<evidence type="ECO:0000256" key="3">
    <source>
        <dbReference type="ARBA" id="ARBA00022448"/>
    </source>
</evidence>
<sequence>MKNKTVLLNITNYIGISLAILPLFVKFAYAEQYFNPSFLSDGLADADISDLDYFQNGGQYMPGSYRVDIYVNGDFNSTADVTFVSDKQDNKTLFPCFSIQKIKSFGVKTQEYPDFASDPSNDTCVAFTDIIRGSSIDYSPAKQTLRLTFPQASLYDQARGYVSPDLWEDGIKALFVNYYFSGSNDSHKSDSYYLNLDSGINLGAWQFRQSSAWSYNRTRGETNNKFQTLRTFLQRPIIALKSQLVVGDGTTASDIFDALGFRGVRLFSTEAMYPTSQQGYAPSVRGIAKTNAKVVVRQNGYIIYQTYVPPGEFVLDDLSPSSTNGDLSVTVEESDGSVQNYVVPYSTLPLFQREGRIKYDLVLGEFRSGNNSQSKPNFIQGSIIAGFKAGLSLYAGTQLSDKYKSGLIGIGKNFGQFGALSFDITHAQSELVDGSKHSGNSFRMLYAKSLSDLGTTFQLLGYRYSTEGFYTLSDVAYKTLYGYSVLDSEYQGQDPIITDYHNLRFNKKGRFQVSLSQKLGEAGQFGSLYVSGNQQSYWGTDSKDEWYQAGYSNGWKGISYSLSLSTSKSLTSSKRDNLLSLNVSVPLDQFTTRYLAEDNPLNNAFATTTLTKNSRGQETAQAGVSGSLLKEKNLNYSVTQGYANQRNANYSGSLSLSYKGGTGTAGVGYNYDTSQSQVNYNASGAILVHEDGVTLGQQISDTAILIKAPKANNVSVENYIGVKTDRRGYAILPYASSYRINRVALNPDSFGDKLEIENNVDTVIPIQGAIARATFNTSIGYRTLLTITYKDKYIPFGSIATDLNNHQTGIVADEGHIYMTGLSSTGKLAIKWGEGPSNQCIVDYQFTESEMKLPIIKKAFQCI</sequence>
<dbReference type="InterPro" id="IPR025949">
    <property type="entry name" value="PapC-like_C"/>
</dbReference>
<dbReference type="Gene3D" id="2.60.40.2610">
    <property type="entry name" value="Outer membrane usher protein FimD, plug domain"/>
    <property type="match status" value="1"/>
</dbReference>
<evidence type="ECO:0000256" key="1">
    <source>
        <dbReference type="ARBA" id="ARBA00004571"/>
    </source>
</evidence>
<dbReference type="PANTHER" id="PTHR30451">
    <property type="entry name" value="OUTER MEMBRANE USHER PROTEIN"/>
    <property type="match status" value="1"/>
</dbReference>
<evidence type="ECO:0000313" key="11">
    <source>
        <dbReference type="EMBL" id="MBQ0270520.1"/>
    </source>
</evidence>
<evidence type="ECO:0000313" key="12">
    <source>
        <dbReference type="Proteomes" id="UP000674270"/>
    </source>
</evidence>
<dbReference type="Gene3D" id="2.60.40.3110">
    <property type="match status" value="1"/>
</dbReference>
<dbReference type="GO" id="GO:0009297">
    <property type="term" value="P:pilus assembly"/>
    <property type="evidence" value="ECO:0007669"/>
    <property type="project" value="InterPro"/>
</dbReference>
<evidence type="ECO:0000259" key="10">
    <source>
        <dbReference type="Pfam" id="PF13954"/>
    </source>
</evidence>
<proteinExistence type="inferred from homology"/>
<comment type="similarity">
    <text evidence="2">Belongs to the fimbrial export usher family.</text>
</comment>
<comment type="caution">
    <text evidence="11">The sequence shown here is derived from an EMBL/GenBank/DDBJ whole genome shotgun (WGS) entry which is preliminary data.</text>
</comment>
<dbReference type="Gene3D" id="3.10.20.410">
    <property type="match status" value="1"/>
</dbReference>
<dbReference type="InterPro" id="IPR000015">
    <property type="entry name" value="Fimb_usher"/>
</dbReference>
<keyword evidence="3" id="KW-0813">Transport</keyword>
<dbReference type="FunFam" id="2.60.40.2610:FF:000001">
    <property type="entry name" value="Outer membrane fimbrial usher protein"/>
    <property type="match status" value="1"/>
</dbReference>
<keyword evidence="8" id="KW-0998">Cell outer membrane</keyword>
<dbReference type="GO" id="GO:0009279">
    <property type="term" value="C:cell outer membrane"/>
    <property type="evidence" value="ECO:0007669"/>
    <property type="project" value="UniProtKB-SubCell"/>
</dbReference>
<dbReference type="RefSeq" id="WP_210848917.1">
    <property type="nucleotide sequence ID" value="NZ_JAGKLY010000014.1"/>
</dbReference>
<dbReference type="Gene3D" id="2.60.40.2070">
    <property type="match status" value="1"/>
</dbReference>
<dbReference type="EMBL" id="JAGKLY010000014">
    <property type="protein sequence ID" value="MBQ0270520.1"/>
    <property type="molecule type" value="Genomic_DNA"/>
</dbReference>
<keyword evidence="5" id="KW-0812">Transmembrane</keyword>
<evidence type="ECO:0000256" key="4">
    <source>
        <dbReference type="ARBA" id="ARBA00022452"/>
    </source>
</evidence>
<evidence type="ECO:0000256" key="7">
    <source>
        <dbReference type="ARBA" id="ARBA00023136"/>
    </source>
</evidence>
<dbReference type="SUPFAM" id="SSF141729">
    <property type="entry name" value="FimD N-terminal domain-like"/>
    <property type="match status" value="1"/>
</dbReference>
<organism evidence="11 12">
    <name type="scientific">Providencia huaxiensis</name>
    <dbReference type="NCBI Taxonomy" id="2027290"/>
    <lineage>
        <taxon>Bacteria</taxon>
        <taxon>Pseudomonadati</taxon>
        <taxon>Pseudomonadota</taxon>
        <taxon>Gammaproteobacteria</taxon>
        <taxon>Enterobacterales</taxon>
        <taxon>Morganellaceae</taxon>
        <taxon>Providencia</taxon>
    </lineage>
</organism>
<reference evidence="11" key="1">
    <citation type="submission" date="2021-03" db="EMBL/GenBank/DDBJ databases">
        <authorList>
            <person name="Stanton E."/>
        </authorList>
    </citation>
    <scope>NUCLEOTIDE SEQUENCE</scope>
    <source>
        <strain evidence="11">2020EL-00113</strain>
    </source>
</reference>
<dbReference type="InterPro" id="IPR037224">
    <property type="entry name" value="PapC_N_sf"/>
</dbReference>
<name>A0A8I2DDF0_9GAMM</name>
<evidence type="ECO:0000256" key="8">
    <source>
        <dbReference type="ARBA" id="ARBA00023237"/>
    </source>
</evidence>
<dbReference type="GO" id="GO:0015473">
    <property type="term" value="F:fimbrial usher porin activity"/>
    <property type="evidence" value="ECO:0007669"/>
    <property type="project" value="InterPro"/>
</dbReference>
<dbReference type="Proteomes" id="UP000674270">
    <property type="component" value="Unassembled WGS sequence"/>
</dbReference>
<dbReference type="PANTHER" id="PTHR30451:SF6">
    <property type="entry name" value="OUTER MEMBRANE USHER PROTEIN SFMD"/>
    <property type="match status" value="1"/>
</dbReference>
<feature type="domain" description="PapC N-terminal" evidence="10">
    <location>
        <begin position="33"/>
        <end position="181"/>
    </location>
</feature>
<dbReference type="Pfam" id="PF13954">
    <property type="entry name" value="PapC_N"/>
    <property type="match status" value="1"/>
</dbReference>
<evidence type="ECO:0000256" key="6">
    <source>
        <dbReference type="ARBA" id="ARBA00022729"/>
    </source>
</evidence>
<keyword evidence="4" id="KW-1134">Transmembrane beta strand</keyword>
<dbReference type="AlphaFoldDB" id="A0A8I2DDF0"/>
<feature type="domain" description="PapC-like C-terminal" evidence="9">
    <location>
        <begin position="784"/>
        <end position="848"/>
    </location>
</feature>
<gene>
    <name evidence="11" type="primary">fimD</name>
    <name evidence="11" type="ORF">J7T18_19750</name>
</gene>
<comment type="subcellular location">
    <subcellularLocation>
        <location evidence="1">Cell outer membrane</location>
        <topology evidence="1">Multi-pass membrane protein</topology>
    </subcellularLocation>
</comment>
<protein>
    <submittedName>
        <fullName evidence="11">Outer membrane usher protein FimD</fullName>
    </submittedName>
</protein>
<evidence type="ECO:0000256" key="2">
    <source>
        <dbReference type="ARBA" id="ARBA00008064"/>
    </source>
</evidence>
<accession>A0A8I2DDF0</accession>
<dbReference type="InterPro" id="IPR025885">
    <property type="entry name" value="PapC_N"/>
</dbReference>
<evidence type="ECO:0000259" key="9">
    <source>
        <dbReference type="Pfam" id="PF13953"/>
    </source>
</evidence>
<evidence type="ECO:0000256" key="5">
    <source>
        <dbReference type="ARBA" id="ARBA00022692"/>
    </source>
</evidence>
<dbReference type="InterPro" id="IPR043142">
    <property type="entry name" value="PapC-like_C_sf"/>
</dbReference>
<dbReference type="Pfam" id="PF13953">
    <property type="entry name" value="PapC_C"/>
    <property type="match status" value="1"/>
</dbReference>